<dbReference type="PANTHER" id="PTHR15271:SF4">
    <property type="entry name" value="CHROMATIN ASSEMBLY FACTOR 1 SUBUNIT B"/>
    <property type="match status" value="1"/>
</dbReference>
<evidence type="ECO:0000313" key="1">
    <source>
        <dbReference type="EMBL" id="TYK00180.1"/>
    </source>
</evidence>
<organism evidence="1 2">
    <name type="scientific">Cucumis melo var. makuwa</name>
    <name type="common">Oriental melon</name>
    <dbReference type="NCBI Taxonomy" id="1194695"/>
    <lineage>
        <taxon>Eukaryota</taxon>
        <taxon>Viridiplantae</taxon>
        <taxon>Streptophyta</taxon>
        <taxon>Embryophyta</taxon>
        <taxon>Tracheophyta</taxon>
        <taxon>Spermatophyta</taxon>
        <taxon>Magnoliopsida</taxon>
        <taxon>eudicotyledons</taxon>
        <taxon>Gunneridae</taxon>
        <taxon>Pentapetalae</taxon>
        <taxon>rosids</taxon>
        <taxon>fabids</taxon>
        <taxon>Cucurbitales</taxon>
        <taxon>Cucurbitaceae</taxon>
        <taxon>Benincaseae</taxon>
        <taxon>Cucumis</taxon>
    </lineage>
</organism>
<proteinExistence type="predicted"/>
<dbReference type="Proteomes" id="UP000321947">
    <property type="component" value="Unassembled WGS sequence"/>
</dbReference>
<dbReference type="GO" id="GO:0006334">
    <property type="term" value="P:nucleosome assembly"/>
    <property type="evidence" value="ECO:0007669"/>
    <property type="project" value="TreeGrafter"/>
</dbReference>
<name>A0A5D3BMH0_CUCMM</name>
<dbReference type="GO" id="GO:0005634">
    <property type="term" value="C:nucleus"/>
    <property type="evidence" value="ECO:0007669"/>
    <property type="project" value="TreeGrafter"/>
</dbReference>
<accession>A0A5D3BMH0</accession>
<dbReference type="AlphaFoldDB" id="A0A5D3BMH0"/>
<dbReference type="GO" id="GO:0033186">
    <property type="term" value="C:CAF-1 complex"/>
    <property type="evidence" value="ECO:0007669"/>
    <property type="project" value="TreeGrafter"/>
</dbReference>
<dbReference type="PANTHER" id="PTHR15271">
    <property type="entry name" value="CHROMATIN ASSEMBLY FACTOR 1 SUBUNIT B"/>
    <property type="match status" value="1"/>
</dbReference>
<dbReference type="InterPro" id="IPR045145">
    <property type="entry name" value="PTHR15271"/>
</dbReference>
<dbReference type="InterPro" id="IPR036322">
    <property type="entry name" value="WD40_repeat_dom_sf"/>
</dbReference>
<protein>
    <submittedName>
        <fullName evidence="1">Chromatin assembly factor 1 subunit FAS2 isoform X2</fullName>
    </submittedName>
</protein>
<sequence>MPLAIMAGLHYAAIIDVAWSADAHYLALSSQDGYCTLVEFENDELGLPFALSGNVKNKIQ</sequence>
<reference evidence="1 2" key="1">
    <citation type="submission" date="2019-08" db="EMBL/GenBank/DDBJ databases">
        <title>Draft genome sequences of two oriental melons (Cucumis melo L. var makuwa).</title>
        <authorList>
            <person name="Kwon S.-Y."/>
        </authorList>
    </citation>
    <scope>NUCLEOTIDE SEQUENCE [LARGE SCALE GENOMIC DNA]</scope>
    <source>
        <strain evidence="2">cv. Chang Bougi</strain>
        <tissue evidence="1">Leaf</tissue>
    </source>
</reference>
<evidence type="ECO:0000313" key="2">
    <source>
        <dbReference type="Proteomes" id="UP000321947"/>
    </source>
</evidence>
<dbReference type="EMBL" id="SSTD01017197">
    <property type="protein sequence ID" value="TYK00180.1"/>
    <property type="molecule type" value="Genomic_DNA"/>
</dbReference>
<dbReference type="GO" id="GO:0006335">
    <property type="term" value="P:DNA replication-dependent chromatin assembly"/>
    <property type="evidence" value="ECO:0007669"/>
    <property type="project" value="InterPro"/>
</dbReference>
<comment type="caution">
    <text evidence="1">The sequence shown here is derived from an EMBL/GenBank/DDBJ whole genome shotgun (WGS) entry which is preliminary data.</text>
</comment>
<gene>
    <name evidence="1" type="ORF">E5676_scaffold1452G00060</name>
</gene>
<dbReference type="SUPFAM" id="SSF50978">
    <property type="entry name" value="WD40 repeat-like"/>
    <property type="match status" value="1"/>
</dbReference>